<accession>A0A0C2SIK9</accession>
<keyword evidence="2" id="KW-1185">Reference proteome</keyword>
<organism evidence="1 2">
    <name type="scientific">Amanita muscaria (strain Koide BX008)</name>
    <dbReference type="NCBI Taxonomy" id="946122"/>
    <lineage>
        <taxon>Eukaryota</taxon>
        <taxon>Fungi</taxon>
        <taxon>Dikarya</taxon>
        <taxon>Basidiomycota</taxon>
        <taxon>Agaricomycotina</taxon>
        <taxon>Agaricomycetes</taxon>
        <taxon>Agaricomycetidae</taxon>
        <taxon>Agaricales</taxon>
        <taxon>Pluteineae</taxon>
        <taxon>Amanitaceae</taxon>
        <taxon>Amanita</taxon>
    </lineage>
</organism>
<sequence>MTLEGNQEQPLKQPYEQTLEQTLEQPYAQILEQTLEQLLEQPYAQILKVTGLGASLYNRLTAKEQQYGHWFRS</sequence>
<dbReference type="InParanoid" id="A0A0C2SIK9"/>
<name>A0A0C2SIK9_AMAMK</name>
<dbReference type="EMBL" id="KN819287">
    <property type="protein sequence ID" value="KIL53789.1"/>
    <property type="molecule type" value="Genomic_DNA"/>
</dbReference>
<dbReference type="AlphaFoldDB" id="A0A0C2SIK9"/>
<reference evidence="1 2" key="1">
    <citation type="submission" date="2014-04" db="EMBL/GenBank/DDBJ databases">
        <title>Evolutionary Origins and Diversification of the Mycorrhizal Mutualists.</title>
        <authorList>
            <consortium name="DOE Joint Genome Institute"/>
            <consortium name="Mycorrhizal Genomics Consortium"/>
            <person name="Kohler A."/>
            <person name="Kuo A."/>
            <person name="Nagy L.G."/>
            <person name="Floudas D."/>
            <person name="Copeland A."/>
            <person name="Barry K.W."/>
            <person name="Cichocki N."/>
            <person name="Veneault-Fourrey C."/>
            <person name="LaButti K."/>
            <person name="Lindquist E.A."/>
            <person name="Lipzen A."/>
            <person name="Lundell T."/>
            <person name="Morin E."/>
            <person name="Murat C."/>
            <person name="Riley R."/>
            <person name="Ohm R."/>
            <person name="Sun H."/>
            <person name="Tunlid A."/>
            <person name="Henrissat B."/>
            <person name="Grigoriev I.V."/>
            <person name="Hibbett D.S."/>
            <person name="Martin F."/>
        </authorList>
    </citation>
    <scope>NUCLEOTIDE SEQUENCE [LARGE SCALE GENOMIC DNA]</scope>
    <source>
        <strain evidence="1 2">Koide BX008</strain>
    </source>
</reference>
<dbReference type="Proteomes" id="UP000054549">
    <property type="component" value="Unassembled WGS sequence"/>
</dbReference>
<evidence type="ECO:0000313" key="2">
    <source>
        <dbReference type="Proteomes" id="UP000054549"/>
    </source>
</evidence>
<gene>
    <name evidence="1" type="ORF">M378DRAFT_19562</name>
</gene>
<protein>
    <submittedName>
        <fullName evidence="1">Uncharacterized protein</fullName>
    </submittedName>
</protein>
<evidence type="ECO:0000313" key="1">
    <source>
        <dbReference type="EMBL" id="KIL53789.1"/>
    </source>
</evidence>
<proteinExistence type="predicted"/>
<dbReference type="HOGENOM" id="CLU_2704292_0_0_1"/>